<dbReference type="SUPFAM" id="SSF52540">
    <property type="entry name" value="P-loop containing nucleoside triphosphate hydrolases"/>
    <property type="match status" value="1"/>
</dbReference>
<dbReference type="Proteomes" id="UP000266841">
    <property type="component" value="Unassembled WGS sequence"/>
</dbReference>
<comment type="caution">
    <text evidence="2">The sequence shown here is derived from an EMBL/GenBank/DDBJ whole genome shotgun (WGS) entry which is preliminary data.</text>
</comment>
<dbReference type="PANTHER" id="PTHR43642:SF1">
    <property type="entry name" value="HYBRID SIGNAL TRANSDUCTION HISTIDINE KINASE G"/>
    <property type="match status" value="1"/>
</dbReference>
<evidence type="ECO:0000313" key="3">
    <source>
        <dbReference type="Proteomes" id="UP000266841"/>
    </source>
</evidence>
<dbReference type="OMA" id="NTSWREN"/>
<dbReference type="SUPFAM" id="SSF56112">
    <property type="entry name" value="Protein kinase-like (PK-like)"/>
    <property type="match status" value="1"/>
</dbReference>
<dbReference type="OrthoDB" id="45468at2759"/>
<name>K0R8Q8_THAOC</name>
<dbReference type="InterPro" id="IPR053159">
    <property type="entry name" value="Hybrid_Histidine_Kinase"/>
</dbReference>
<dbReference type="EMBL" id="AGNL01048722">
    <property type="protein sequence ID" value="EJK45161.1"/>
    <property type="molecule type" value="Genomic_DNA"/>
</dbReference>
<proteinExistence type="predicted"/>
<keyword evidence="3" id="KW-1185">Reference proteome</keyword>
<dbReference type="InterPro" id="IPR027417">
    <property type="entry name" value="P-loop_NTPase"/>
</dbReference>
<dbReference type="AlphaFoldDB" id="K0R8Q8"/>
<reference evidence="2 3" key="1">
    <citation type="journal article" date="2012" name="Genome Biol.">
        <title>Genome and low-iron response of an oceanic diatom adapted to chronic iron limitation.</title>
        <authorList>
            <person name="Lommer M."/>
            <person name="Specht M."/>
            <person name="Roy A.S."/>
            <person name="Kraemer L."/>
            <person name="Andreson R."/>
            <person name="Gutowska M.A."/>
            <person name="Wolf J."/>
            <person name="Bergner S.V."/>
            <person name="Schilhabel M.B."/>
            <person name="Klostermeier U.C."/>
            <person name="Beiko R.G."/>
            <person name="Rosenstiel P."/>
            <person name="Hippler M."/>
            <person name="Laroche J."/>
        </authorList>
    </citation>
    <scope>NUCLEOTIDE SEQUENCE [LARGE SCALE GENOMIC DNA]</scope>
    <source>
        <strain evidence="2 3">CCMP1005</strain>
    </source>
</reference>
<sequence>PALAGWFGVHHRLSGAHASPSEVGSEMIPTNVGSRQPETSASAASAMLPPAAGDYEETVGRGVIDAPVLVHQSDSTIIYGLHTGTFIKVARDPQPSQEQITRLLQEQNVAAFLPESVRKREVLGISDYNGRTAVEFKWANGITIEEWLQKVDRRSDSTLQGEDFTVRVRAAMAIAKTLADFHDNGVVYNSLNTRDIVLSPTEEGYSATFIDLSRSVIVSRDDFSGESIDKVRAKENDLRTLGKLLYQVFGGSLEDLDPARIHSDYGDDGFVPTRKRGKHQLLREGLPIYLGSLISALLDHALLSTGVCYSDARDVYHDMKVYVDDASGQLGRIDLDDDMMTSRLRLPQNMLYGRQAQMSLILHLFQTSIEFGNVPQMAMISGCPGSGKSTLVDQLKQPLIDLGGCFIEGKFDKAMRPDTVLATALDRYFGGILETSKFVGNAQVSLKWRIHDILGSTENNPFLEMLPNLKAWLSEDSSQFSATQSNDIIGMGSSGLAVSSQRVKYLFCKLIGAMASRSSPLLFLGSYRDTEVNRSHPLLSKLNTMEEQGVTVVDVKVGPIQKEVVNTMISEILYTPPSLCRPLSSIIHSKTGGVIMFILRFLQTLNADDKLWFNMGGKRWMYDLDKIRHTEIQDDVVSHMTHQMARLSKDMRMGLMFAACLGRKFPSSVLAKATKHEVTDAFTQTCIDYGFFQLDDVNVYMWQHDQVQQAAYELIPKNKQDSYHLLIGTRLYMDTPDEKMKDLIFFVVDNMNHGVALINDHDKRTEVAQLNLQAGEKALSSSAFQSASEYLLAGISFLDTESWSTDYDLALRLYDAASEALFVVGEFDTLVSVSLYLVQYTTNRSNRLCDKMTIVEEPLRMAKCFEDKLNLYNNMIRTHSCTSMVENGISTCLSIISQLGEDFPTEITAEIYHREAQEVKRLLHGKTKNDLLSLPTMTDSNSLPCASHQPVGGDALPESPVVIPIAVFRLVRMTLRKGMCNNSAFAFACYAGWLVSDPVNDVEAGYYMKEPWQAGLQKHLTAFEVGSQVGDMEYAFTNIFQHYNASLFGCGHDLSVIAEAVRNYMQRAYQCKQINLWKCLATLLSHDLMGIKDNAFTPHFTEETCYQDAKLNKSFAVCRGLVHKRKYIAILTGDVLSAATLYDVANEYTLGSIALGRQIHMMVGDFVDGLLGFLLGRKYKGTEESTKWMAIGCKCLDVIKGHERNSDWNFANKMHLLEAEYYFCIDDHENAVASYRLAITLAREHRFCHEEGLAEEKFATYLMYCNQSDAAL</sequence>
<organism evidence="2 3">
    <name type="scientific">Thalassiosira oceanica</name>
    <name type="common">Marine diatom</name>
    <dbReference type="NCBI Taxonomy" id="159749"/>
    <lineage>
        <taxon>Eukaryota</taxon>
        <taxon>Sar</taxon>
        <taxon>Stramenopiles</taxon>
        <taxon>Ochrophyta</taxon>
        <taxon>Bacillariophyta</taxon>
        <taxon>Coscinodiscophyceae</taxon>
        <taxon>Thalassiosirophycidae</taxon>
        <taxon>Thalassiosirales</taxon>
        <taxon>Thalassiosiraceae</taxon>
        <taxon>Thalassiosira</taxon>
    </lineage>
</organism>
<dbReference type="eggNOG" id="ENOG502S3HQ">
    <property type="taxonomic scope" value="Eukaryota"/>
</dbReference>
<evidence type="ECO:0000313" key="2">
    <source>
        <dbReference type="EMBL" id="EJK45161.1"/>
    </source>
</evidence>
<feature type="region of interest" description="Disordered" evidence="1">
    <location>
        <begin position="17"/>
        <end position="45"/>
    </location>
</feature>
<dbReference type="InterPro" id="IPR011009">
    <property type="entry name" value="Kinase-like_dom_sf"/>
</dbReference>
<feature type="non-terminal residue" evidence="2">
    <location>
        <position position="1"/>
    </location>
</feature>
<dbReference type="PANTHER" id="PTHR43642">
    <property type="entry name" value="HYBRID SIGNAL TRANSDUCTION HISTIDINE KINASE G"/>
    <property type="match status" value="1"/>
</dbReference>
<accession>K0R8Q8</accession>
<gene>
    <name evidence="2" type="ORF">THAOC_36237</name>
</gene>
<protein>
    <submittedName>
        <fullName evidence="2">Uncharacterized protein</fullName>
    </submittedName>
</protein>
<evidence type="ECO:0000256" key="1">
    <source>
        <dbReference type="SAM" id="MobiDB-lite"/>
    </source>
</evidence>